<dbReference type="Gene3D" id="3.30.710.10">
    <property type="entry name" value="Potassium Channel Kv1.1, Chain A"/>
    <property type="match status" value="1"/>
</dbReference>
<organism evidence="3">
    <name type="scientific">Oikopleura dioica</name>
    <name type="common">Tunicate</name>
    <dbReference type="NCBI Taxonomy" id="34765"/>
    <lineage>
        <taxon>Eukaryota</taxon>
        <taxon>Metazoa</taxon>
        <taxon>Chordata</taxon>
        <taxon>Tunicata</taxon>
        <taxon>Appendicularia</taxon>
        <taxon>Copelata</taxon>
        <taxon>Oikopleuridae</taxon>
        <taxon>Oikopleura</taxon>
    </lineage>
</organism>
<dbReference type="EMBL" id="FN656270">
    <property type="protein sequence ID" value="CBY41098.1"/>
    <property type="molecule type" value="Genomic_DNA"/>
</dbReference>
<feature type="region of interest" description="Disordered" evidence="1">
    <location>
        <begin position="1"/>
        <end position="51"/>
    </location>
</feature>
<dbReference type="SUPFAM" id="SSF54695">
    <property type="entry name" value="POZ domain"/>
    <property type="match status" value="1"/>
</dbReference>
<reference evidence="3" key="1">
    <citation type="journal article" date="2010" name="Science">
        <title>Plasticity of animal genome architecture unmasked by rapid evolution of a pelagic tunicate.</title>
        <authorList>
            <person name="Denoeud F."/>
            <person name="Henriet S."/>
            <person name="Mungpakdee S."/>
            <person name="Aury J.M."/>
            <person name="Da Silva C."/>
            <person name="Brinkmann H."/>
            <person name="Mikhaleva J."/>
            <person name="Olsen L.C."/>
            <person name="Jubin C."/>
            <person name="Canestro C."/>
            <person name="Bouquet J.M."/>
            <person name="Danks G."/>
            <person name="Poulain J."/>
            <person name="Campsteijn C."/>
            <person name="Adamski M."/>
            <person name="Cross I."/>
            <person name="Yadetie F."/>
            <person name="Muffato M."/>
            <person name="Louis A."/>
            <person name="Butcher S."/>
            <person name="Tsagkogeorga G."/>
            <person name="Konrad A."/>
            <person name="Singh S."/>
            <person name="Jensen M.F."/>
            <person name="Cong E.H."/>
            <person name="Eikeseth-Otteraa H."/>
            <person name="Noel B."/>
            <person name="Anthouard V."/>
            <person name="Porcel B.M."/>
            <person name="Kachouri-Lafond R."/>
            <person name="Nishino A."/>
            <person name="Ugolini M."/>
            <person name="Chourrout P."/>
            <person name="Nishida H."/>
            <person name="Aasland R."/>
            <person name="Huzurbazar S."/>
            <person name="Westhof E."/>
            <person name="Delsuc F."/>
            <person name="Lehrach H."/>
            <person name="Reinhardt R."/>
            <person name="Weissenbach J."/>
            <person name="Roy S.W."/>
            <person name="Artiguenave F."/>
            <person name="Postlethwait J.H."/>
            <person name="Manak J.R."/>
            <person name="Thompson E.M."/>
            <person name="Jaillon O."/>
            <person name="Du Pasquier L."/>
            <person name="Boudinot P."/>
            <person name="Liberles D.A."/>
            <person name="Volff J.N."/>
            <person name="Philippe H."/>
            <person name="Lenhard B."/>
            <person name="Roest Crollius H."/>
            <person name="Wincker P."/>
            <person name="Chourrout D."/>
        </authorList>
    </citation>
    <scope>NUCLEOTIDE SEQUENCE [LARGE SCALE GENOMIC DNA]</scope>
</reference>
<protein>
    <recommendedName>
        <fullName evidence="2">BTB domain-containing protein</fullName>
    </recommendedName>
</protein>
<feature type="domain" description="BTB" evidence="2">
    <location>
        <begin position="104"/>
        <end position="139"/>
    </location>
</feature>
<evidence type="ECO:0000259" key="2">
    <source>
        <dbReference type="PROSITE" id="PS50097"/>
    </source>
</evidence>
<evidence type="ECO:0000256" key="1">
    <source>
        <dbReference type="SAM" id="MobiDB-lite"/>
    </source>
</evidence>
<proteinExistence type="predicted"/>
<dbReference type="AlphaFoldDB" id="E4Z070"/>
<evidence type="ECO:0000313" key="3">
    <source>
        <dbReference type="EMBL" id="CBY41098.1"/>
    </source>
</evidence>
<accession>E4Z070</accession>
<gene>
    <name evidence="3" type="ORF">GSOID_T00023151001</name>
</gene>
<sequence length="480" mass="53197">MENPSADVEMDQFETVSELPAEENQKDAVEKMETDEKPKTEVARKQAPPIEVKKELPVEDADWEIGFEDELEAGQSQTEVDYSVNYREKLVENMTQVKADKDTCDVILRVKKGNFYWASFWAHRSVLIANSPVFAEALEKFASYFSTGMENQRKIHALLIWTVQPLIDELENIFGKFSSAGCKLIDEEVEDAEVVGTENDDNEDEKKEEKKRSHQAANKPAAEAKDEPMKEEPAEGTSCYKLTRTGSNHQRARKAKTPSILLRLCLTQTGLLRTISLKRRRFSRKTITRTTEVVEVVADEEITADSTITEAATGVAAAAVDPEVVASEVAGTGHRSMEIMATTADSTEEAGTDHQHTDHQADMADHEVATGVQEAAMVALEVDSMEGTATVVVDIITTAVVTAKAMAEEEAVSALEDGAVRTRDFCSFSNRSFMLINPACVNRSHRPVTHPPFSDSIFSTYSLFRLFLNCHVSELSCGFL</sequence>
<dbReference type="Proteomes" id="UP000011014">
    <property type="component" value="Unassembled WGS sequence"/>
</dbReference>
<name>E4Z070_OIKDI</name>
<feature type="compositionally biased region" description="Acidic residues" evidence="1">
    <location>
        <begin position="193"/>
        <end position="203"/>
    </location>
</feature>
<feature type="compositionally biased region" description="Basic and acidic residues" evidence="1">
    <location>
        <begin position="222"/>
        <end position="233"/>
    </location>
</feature>
<dbReference type="PROSITE" id="PS50097">
    <property type="entry name" value="BTB"/>
    <property type="match status" value="1"/>
</dbReference>
<feature type="region of interest" description="Disordered" evidence="1">
    <location>
        <begin position="193"/>
        <end position="254"/>
    </location>
</feature>
<dbReference type="InterPro" id="IPR000210">
    <property type="entry name" value="BTB/POZ_dom"/>
</dbReference>
<feature type="compositionally biased region" description="Basic and acidic residues" evidence="1">
    <location>
        <begin position="23"/>
        <end position="44"/>
    </location>
</feature>
<dbReference type="Pfam" id="PF00651">
    <property type="entry name" value="BTB"/>
    <property type="match status" value="1"/>
</dbReference>
<dbReference type="InterPro" id="IPR011333">
    <property type="entry name" value="SKP1/BTB/POZ_sf"/>
</dbReference>